<sequence length="608" mass="65844">MTKSSTARAFAASVAAALVLASCSARPSDAPTVEDRMPAEQNSQSARTNNEAREKAEHKAQEEARRVIRVGVDSFTGNLNPHMKGNLDPVVSAISDLTLPSVFTAGPKGLVMDKDLVESVKPDDEEAPTRVTYTLTSAAQWSDGTPITVSDFQYLAEELAEEPAAAESGLYQHIKTIETSVSSTHFTVVFDQPFTSWKRLFHHLLPSHIYRGENRPFAEMMREASAASGGAYALKHIDAGRGFVELQRNDRYWGEEPAATDRILFTSVPDINTGAQMLRTKQINMLVQQSESTTQLTLNQLKDVQQRSLVRPVQLNLVLNSQKPGLTTSSARAHILSSIRAREIGQIVAQDMDAERPEWQVSPSASHAPKRAHFTADEPLVIAAPQEDQKAVVAARTAADQLSQAGIPARAVQQDSVELFSRTSTKDAPDAIVLWQYSPSDLGDYVSQFQCKSGKGKNAEEPHAAASSEKLDDHSESQGEHAHPSHGQDSTSRATSLPPVQEGDVPLGGGNVSALCDNDINALLAKLEAGDEDLRGSREELNTLIAEQAVVQPLLGSRSSVARAKVLQGPTNELAEWPITSSAGIFATAHQWTIDPLADTKENHDRHG</sequence>
<feature type="compositionally biased region" description="Polar residues" evidence="1">
    <location>
        <begin position="40"/>
        <end position="49"/>
    </location>
</feature>
<dbReference type="EMBL" id="WBZJ01000001">
    <property type="protein sequence ID" value="KAB3523168.1"/>
    <property type="molecule type" value="Genomic_DNA"/>
</dbReference>
<dbReference type="Gene3D" id="3.40.190.10">
    <property type="entry name" value="Periplasmic binding protein-like II"/>
    <property type="match status" value="1"/>
</dbReference>
<organism evidence="4 5">
    <name type="scientific">Corynebacterium zhongnanshanii</name>
    <dbReference type="NCBI Taxonomy" id="2768834"/>
    <lineage>
        <taxon>Bacteria</taxon>
        <taxon>Bacillati</taxon>
        <taxon>Actinomycetota</taxon>
        <taxon>Actinomycetes</taxon>
        <taxon>Mycobacteriales</taxon>
        <taxon>Corynebacteriaceae</taxon>
        <taxon>Corynebacterium</taxon>
    </lineage>
</organism>
<proteinExistence type="predicted"/>
<keyword evidence="5" id="KW-1185">Reference proteome</keyword>
<feature type="region of interest" description="Disordered" evidence="1">
    <location>
        <begin position="453"/>
        <end position="509"/>
    </location>
</feature>
<evidence type="ECO:0000256" key="2">
    <source>
        <dbReference type="SAM" id="SignalP"/>
    </source>
</evidence>
<evidence type="ECO:0000259" key="3">
    <source>
        <dbReference type="Pfam" id="PF00496"/>
    </source>
</evidence>
<name>A0ABQ6VFU3_9CORY</name>
<dbReference type="Proteomes" id="UP000436181">
    <property type="component" value="Unassembled WGS sequence"/>
</dbReference>
<dbReference type="InterPro" id="IPR000914">
    <property type="entry name" value="SBP_5_dom"/>
</dbReference>
<feature type="signal peptide" evidence="2">
    <location>
        <begin position="1"/>
        <end position="27"/>
    </location>
</feature>
<dbReference type="PROSITE" id="PS51257">
    <property type="entry name" value="PROKAR_LIPOPROTEIN"/>
    <property type="match status" value="1"/>
</dbReference>
<feature type="region of interest" description="Disordered" evidence="1">
    <location>
        <begin position="25"/>
        <end position="59"/>
    </location>
</feature>
<feature type="domain" description="Solute-binding protein family 5" evidence="3">
    <location>
        <begin position="124"/>
        <end position="324"/>
    </location>
</feature>
<feature type="compositionally biased region" description="Basic and acidic residues" evidence="1">
    <location>
        <begin position="457"/>
        <end position="483"/>
    </location>
</feature>
<evidence type="ECO:0000313" key="5">
    <source>
        <dbReference type="Proteomes" id="UP000436181"/>
    </source>
</evidence>
<keyword evidence="2" id="KW-0732">Signal</keyword>
<dbReference type="Gene3D" id="3.90.76.10">
    <property type="entry name" value="Dipeptide-binding Protein, Domain 1"/>
    <property type="match status" value="1"/>
</dbReference>
<dbReference type="Pfam" id="PF00496">
    <property type="entry name" value="SBP_bac_5"/>
    <property type="match status" value="1"/>
</dbReference>
<dbReference type="Gene3D" id="3.10.105.10">
    <property type="entry name" value="Dipeptide-binding Protein, Domain 3"/>
    <property type="match status" value="1"/>
</dbReference>
<dbReference type="PANTHER" id="PTHR30290">
    <property type="entry name" value="PERIPLASMIC BINDING COMPONENT OF ABC TRANSPORTER"/>
    <property type="match status" value="1"/>
</dbReference>
<evidence type="ECO:0000256" key="1">
    <source>
        <dbReference type="SAM" id="MobiDB-lite"/>
    </source>
</evidence>
<gene>
    <name evidence="4" type="ORF">F8377_03205</name>
</gene>
<feature type="chain" id="PRO_5045401418" evidence="2">
    <location>
        <begin position="28"/>
        <end position="608"/>
    </location>
</feature>
<comment type="caution">
    <text evidence="4">The sequence shown here is derived from an EMBL/GenBank/DDBJ whole genome shotgun (WGS) entry which is preliminary data.</text>
</comment>
<accession>A0ABQ6VFU3</accession>
<reference evidence="4 5" key="1">
    <citation type="submission" date="2019-10" db="EMBL/GenBank/DDBJ databases">
        <title>Corynebacterium sp novel species isolated from the respiratory tract of Marmot.</title>
        <authorList>
            <person name="Zhang G."/>
        </authorList>
    </citation>
    <scope>NUCLEOTIDE SEQUENCE [LARGE SCALE GENOMIC DNA]</scope>
    <source>
        <strain evidence="4 5">336</strain>
    </source>
</reference>
<protein>
    <submittedName>
        <fullName evidence="4">ABC transporter family substrate-binding protein</fullName>
    </submittedName>
</protein>
<dbReference type="PANTHER" id="PTHR30290:SF65">
    <property type="entry name" value="MONOACYL PHOSPHATIDYLINOSITOL TETRAMANNOSIDE-BINDING PROTEIN LPQW-RELATED"/>
    <property type="match status" value="1"/>
</dbReference>
<dbReference type="RefSeq" id="WP_151843946.1">
    <property type="nucleotide sequence ID" value="NZ_WBZJ01000001.1"/>
</dbReference>
<dbReference type="InterPro" id="IPR039424">
    <property type="entry name" value="SBP_5"/>
</dbReference>
<feature type="compositionally biased region" description="Basic and acidic residues" evidence="1">
    <location>
        <begin position="50"/>
        <end position="59"/>
    </location>
</feature>
<dbReference type="SUPFAM" id="SSF53850">
    <property type="entry name" value="Periplasmic binding protein-like II"/>
    <property type="match status" value="1"/>
</dbReference>
<evidence type="ECO:0000313" key="4">
    <source>
        <dbReference type="EMBL" id="KAB3523168.1"/>
    </source>
</evidence>